<keyword evidence="5 19" id="KW-0808">Transferase</keyword>
<dbReference type="Pfam" id="PF02926">
    <property type="entry name" value="THUMP"/>
    <property type="match status" value="1"/>
</dbReference>
<dbReference type="SUPFAM" id="SSF52402">
    <property type="entry name" value="Adenine nucleotide alpha hydrolases-like"/>
    <property type="match status" value="1"/>
</dbReference>
<comment type="pathway">
    <text evidence="2 19">Cofactor biosynthesis; thiamine diphosphate biosynthesis.</text>
</comment>
<evidence type="ECO:0000256" key="9">
    <source>
        <dbReference type="ARBA" id="ARBA00022977"/>
    </source>
</evidence>
<dbReference type="GO" id="GO:0140741">
    <property type="term" value="F:tRNA-uracil-4 sulfurtransferase activity"/>
    <property type="evidence" value="ECO:0007669"/>
    <property type="project" value="UniProtKB-EC"/>
</dbReference>
<evidence type="ECO:0000256" key="3">
    <source>
        <dbReference type="ARBA" id="ARBA00022490"/>
    </source>
</evidence>
<feature type="binding site" evidence="19">
    <location>
        <begin position="183"/>
        <end position="184"/>
    </location>
    <ligand>
        <name>ATP</name>
        <dbReference type="ChEBI" id="CHEBI:30616"/>
    </ligand>
</feature>
<dbReference type="InterPro" id="IPR054173">
    <property type="entry name" value="ThiI_fer"/>
</dbReference>
<evidence type="ECO:0000259" key="21">
    <source>
        <dbReference type="PROSITE" id="PS51165"/>
    </source>
</evidence>
<evidence type="ECO:0000256" key="14">
    <source>
        <dbReference type="ARBA" id="ARBA00066827"/>
    </source>
</evidence>
<dbReference type="EC" id="2.8.1.4" evidence="14 19"/>
<organism evidence="22 23">
    <name type="scientific">Paenibacillus paeoniae</name>
    <dbReference type="NCBI Taxonomy" id="2292705"/>
    <lineage>
        <taxon>Bacteria</taxon>
        <taxon>Bacillati</taxon>
        <taxon>Bacillota</taxon>
        <taxon>Bacilli</taxon>
        <taxon>Bacillales</taxon>
        <taxon>Paenibacillaceae</taxon>
        <taxon>Paenibacillus</taxon>
    </lineage>
</organism>
<dbReference type="Proteomes" id="UP000261905">
    <property type="component" value="Unassembled WGS sequence"/>
</dbReference>
<evidence type="ECO:0000256" key="5">
    <source>
        <dbReference type="ARBA" id="ARBA00022679"/>
    </source>
</evidence>
<evidence type="ECO:0000313" key="22">
    <source>
        <dbReference type="EMBL" id="REK76220.1"/>
    </source>
</evidence>
<dbReference type="Gene3D" id="3.40.50.620">
    <property type="entry name" value="HUPs"/>
    <property type="match status" value="1"/>
</dbReference>
<dbReference type="InterPro" id="IPR049961">
    <property type="entry name" value="ThiI_N"/>
</dbReference>
<dbReference type="Pfam" id="PF22025">
    <property type="entry name" value="ThiI_fer"/>
    <property type="match status" value="1"/>
</dbReference>
<keyword evidence="23" id="KW-1185">Reference proteome</keyword>
<dbReference type="SUPFAM" id="SSF143437">
    <property type="entry name" value="THUMP domain-like"/>
    <property type="match status" value="1"/>
</dbReference>
<dbReference type="FunFam" id="3.40.50.620:FF:000053">
    <property type="entry name" value="Probable tRNA sulfurtransferase"/>
    <property type="match status" value="1"/>
</dbReference>
<evidence type="ECO:0000256" key="16">
    <source>
        <dbReference type="ARBA" id="ARBA00075337"/>
    </source>
</evidence>
<feature type="domain" description="THUMP" evidence="21">
    <location>
        <begin position="60"/>
        <end position="165"/>
    </location>
</feature>
<dbReference type="Gene3D" id="3.30.2130.30">
    <property type="match status" value="1"/>
</dbReference>
<feature type="region of interest" description="Disordered" evidence="20">
    <location>
        <begin position="389"/>
        <end position="410"/>
    </location>
</feature>
<comment type="catalytic activity">
    <reaction evidence="11 19">
        <text>[ThiS sulfur-carrier protein]-C-terminal Gly-Gly-AMP + S-sulfanyl-L-cysteinyl-[cysteine desulfurase] + AH2 = [ThiS sulfur-carrier protein]-C-terminal-Gly-aminoethanethioate + L-cysteinyl-[cysteine desulfurase] + A + AMP + 2 H(+)</text>
        <dbReference type="Rhea" id="RHEA:43340"/>
        <dbReference type="Rhea" id="RHEA-COMP:12157"/>
        <dbReference type="Rhea" id="RHEA-COMP:12158"/>
        <dbReference type="Rhea" id="RHEA-COMP:12910"/>
        <dbReference type="Rhea" id="RHEA-COMP:19908"/>
        <dbReference type="ChEBI" id="CHEBI:13193"/>
        <dbReference type="ChEBI" id="CHEBI:15378"/>
        <dbReference type="ChEBI" id="CHEBI:17499"/>
        <dbReference type="ChEBI" id="CHEBI:29950"/>
        <dbReference type="ChEBI" id="CHEBI:61963"/>
        <dbReference type="ChEBI" id="CHEBI:90618"/>
        <dbReference type="ChEBI" id="CHEBI:232372"/>
        <dbReference type="ChEBI" id="CHEBI:456215"/>
    </reaction>
</comment>
<dbReference type="PANTHER" id="PTHR43209">
    <property type="entry name" value="TRNA SULFURTRANSFERASE"/>
    <property type="match status" value="1"/>
</dbReference>
<feature type="binding site" evidence="19">
    <location>
        <position position="297"/>
    </location>
    <ligand>
        <name>ATP</name>
        <dbReference type="ChEBI" id="CHEBI:30616"/>
    </ligand>
</feature>
<dbReference type="RefSeq" id="WP_116043006.1">
    <property type="nucleotide sequence ID" value="NZ_QUBQ01000001.1"/>
</dbReference>
<keyword evidence="6 19" id="KW-0547">Nucleotide-binding</keyword>
<feature type="binding site" evidence="19">
    <location>
        <position position="288"/>
    </location>
    <ligand>
        <name>ATP</name>
        <dbReference type="ChEBI" id="CHEBI:30616"/>
    </ligand>
</feature>
<protein>
    <recommendedName>
        <fullName evidence="15 19">Probable tRNA sulfurtransferase</fullName>
        <ecNumber evidence="14 19">2.8.1.4</ecNumber>
    </recommendedName>
    <alternativeName>
        <fullName evidence="16 19">Sulfur carrier protein ThiS sulfurtransferase</fullName>
    </alternativeName>
    <alternativeName>
        <fullName evidence="17 19">Thiamine biosynthesis protein ThiI</fullName>
    </alternativeName>
    <alternativeName>
        <fullName evidence="18 19">tRNA 4-thiouridine synthase</fullName>
    </alternativeName>
</protein>
<dbReference type="GO" id="GO:0002937">
    <property type="term" value="P:tRNA 4-thiouridine biosynthesis"/>
    <property type="evidence" value="ECO:0007669"/>
    <property type="project" value="TreeGrafter"/>
</dbReference>
<feature type="binding site" evidence="19">
    <location>
        <position position="266"/>
    </location>
    <ligand>
        <name>ATP</name>
        <dbReference type="ChEBI" id="CHEBI:30616"/>
    </ligand>
</feature>
<dbReference type="PANTHER" id="PTHR43209:SF1">
    <property type="entry name" value="TRNA SULFURTRANSFERASE"/>
    <property type="match status" value="1"/>
</dbReference>
<dbReference type="Pfam" id="PF02568">
    <property type="entry name" value="ThiI"/>
    <property type="match status" value="1"/>
</dbReference>
<keyword evidence="3 19" id="KW-0963">Cytoplasm</keyword>
<dbReference type="GO" id="GO:0009229">
    <property type="term" value="P:thiamine diphosphate biosynthetic process"/>
    <property type="evidence" value="ECO:0007669"/>
    <property type="project" value="UniProtKB-UniRule"/>
</dbReference>
<comment type="subcellular location">
    <subcellularLocation>
        <location evidence="1 19">Cytoplasm</location>
    </subcellularLocation>
</comment>
<evidence type="ECO:0000256" key="4">
    <source>
        <dbReference type="ARBA" id="ARBA00022555"/>
    </source>
</evidence>
<evidence type="ECO:0000256" key="6">
    <source>
        <dbReference type="ARBA" id="ARBA00022741"/>
    </source>
</evidence>
<name>A0A371PJ29_9BACL</name>
<dbReference type="GO" id="GO:0005829">
    <property type="term" value="C:cytosol"/>
    <property type="evidence" value="ECO:0007669"/>
    <property type="project" value="TreeGrafter"/>
</dbReference>
<dbReference type="SMART" id="SM00981">
    <property type="entry name" value="THUMP"/>
    <property type="match status" value="1"/>
</dbReference>
<reference evidence="22 23" key="1">
    <citation type="submission" date="2018-08" db="EMBL/GenBank/DDBJ databases">
        <title>Paenibacillus sp. M4BSY-1, whole genome shotgun sequence.</title>
        <authorList>
            <person name="Tuo L."/>
        </authorList>
    </citation>
    <scope>NUCLEOTIDE SEQUENCE [LARGE SCALE GENOMIC DNA]</scope>
    <source>
        <strain evidence="22 23">M4BSY-1</strain>
    </source>
</reference>
<comment type="caution">
    <text evidence="22">The sequence shown here is derived from an EMBL/GenBank/DDBJ whole genome shotgun (WGS) entry which is preliminary data.</text>
</comment>
<gene>
    <name evidence="19" type="primary">thiI</name>
    <name evidence="22" type="ORF">DX130_03975</name>
</gene>
<evidence type="ECO:0000256" key="7">
    <source>
        <dbReference type="ARBA" id="ARBA00022840"/>
    </source>
</evidence>
<evidence type="ECO:0000256" key="12">
    <source>
        <dbReference type="ARBA" id="ARBA00058382"/>
    </source>
</evidence>
<dbReference type="GO" id="GO:0009228">
    <property type="term" value="P:thiamine biosynthetic process"/>
    <property type="evidence" value="ECO:0007669"/>
    <property type="project" value="UniProtKB-KW"/>
</dbReference>
<dbReference type="InterPro" id="IPR004114">
    <property type="entry name" value="THUMP_dom"/>
</dbReference>
<sequence>MIYDQIVLRYGDLIMKGRNRNQFEKRMHRQVKNALTPFKGVTYWKTFGRLYVKLNGQPYEPIADRLKDLFGIISLSPVISSESELEAIRATAMTLMNSLKTPPKTFKVSVKRAWKGFPHQSQQMNHLVGAHILRAFPELSVDVRNPEVELKVDIQAEATYLFCEVIPAAGGFPFGSNGKAMLLLSGGIDSPVAGWLALRKGLELEAVHFHSYPFTSEQAKDKVVALAKRLSYFSGAPLKLHLVPFTEIQTTLAQAGQDNLIITLMRRAMLRITEGLAAKSGALGIVTGESLGQVASQTLPSMNVIGRAAQLPMLKPLIMMDKSEIIAMAEKIGTFQTSILPYEDCCTLFLPKSPSTNPNIRIVENVEAGIANLDTMIEDAINGTEHMFLSPRKTSSAQSTESSSEEDEWF</sequence>
<dbReference type="InterPro" id="IPR050102">
    <property type="entry name" value="tRNA_sulfurtransferase_ThiI"/>
</dbReference>
<keyword evidence="7 19" id="KW-0067">ATP-binding</keyword>
<dbReference type="EMBL" id="QUBQ01000001">
    <property type="protein sequence ID" value="REK76220.1"/>
    <property type="molecule type" value="Genomic_DNA"/>
</dbReference>
<dbReference type="PROSITE" id="PS51165">
    <property type="entry name" value="THUMP"/>
    <property type="match status" value="1"/>
</dbReference>
<dbReference type="CDD" id="cd11716">
    <property type="entry name" value="THUMP_ThiI"/>
    <property type="match status" value="1"/>
</dbReference>
<keyword evidence="8 19" id="KW-0694">RNA-binding</keyword>
<evidence type="ECO:0000256" key="13">
    <source>
        <dbReference type="ARBA" id="ARBA00061472"/>
    </source>
</evidence>
<evidence type="ECO:0000256" key="19">
    <source>
        <dbReference type="HAMAP-Rule" id="MF_00021"/>
    </source>
</evidence>
<comment type="function">
    <text evidence="12 19">Catalyzes the ATP-dependent transfer of a sulfur to tRNA to produce 4-thiouridine in position 8 of tRNAs, which functions as a near-UV photosensor. Also catalyzes the transfer of sulfur to the sulfur carrier protein ThiS, forming ThiS-thiocarboxylate. This is a step in the synthesis of thiazole, in the thiamine biosynthesis pathway. The sulfur is donated as persulfide by IscS.</text>
</comment>
<evidence type="ECO:0000256" key="11">
    <source>
        <dbReference type="ARBA" id="ARBA00052330"/>
    </source>
</evidence>
<evidence type="ECO:0000256" key="20">
    <source>
        <dbReference type="SAM" id="MobiDB-lite"/>
    </source>
</evidence>
<evidence type="ECO:0000256" key="2">
    <source>
        <dbReference type="ARBA" id="ARBA00004948"/>
    </source>
</evidence>
<feature type="binding site" evidence="19">
    <location>
        <begin position="208"/>
        <end position="209"/>
    </location>
    <ligand>
        <name>ATP</name>
        <dbReference type="ChEBI" id="CHEBI:30616"/>
    </ligand>
</feature>
<dbReference type="OrthoDB" id="9773948at2"/>
<dbReference type="GO" id="GO:0052837">
    <property type="term" value="P:thiazole biosynthetic process"/>
    <property type="evidence" value="ECO:0007669"/>
    <property type="project" value="TreeGrafter"/>
</dbReference>
<dbReference type="UniPathway" id="UPA00060"/>
<keyword evidence="9 19" id="KW-0784">Thiamine biosynthesis</keyword>
<proteinExistence type="inferred from homology"/>
<dbReference type="GO" id="GO:0000049">
    <property type="term" value="F:tRNA binding"/>
    <property type="evidence" value="ECO:0007669"/>
    <property type="project" value="UniProtKB-UniRule"/>
</dbReference>
<dbReference type="GO" id="GO:0004810">
    <property type="term" value="F:CCA tRNA nucleotidyltransferase activity"/>
    <property type="evidence" value="ECO:0007669"/>
    <property type="project" value="InterPro"/>
</dbReference>
<comment type="similarity">
    <text evidence="13 19">Belongs to the ThiI family.</text>
</comment>
<dbReference type="NCBIfam" id="TIGR00342">
    <property type="entry name" value="tRNA uracil 4-sulfurtransferase ThiI"/>
    <property type="match status" value="1"/>
</dbReference>
<evidence type="ECO:0000256" key="1">
    <source>
        <dbReference type="ARBA" id="ARBA00004496"/>
    </source>
</evidence>
<dbReference type="InterPro" id="IPR049962">
    <property type="entry name" value="THUMP_ThiI"/>
</dbReference>
<dbReference type="AlphaFoldDB" id="A0A371PJ29"/>
<dbReference type="InterPro" id="IPR003720">
    <property type="entry name" value="tRNA_STrfase"/>
</dbReference>
<evidence type="ECO:0000256" key="10">
    <source>
        <dbReference type="ARBA" id="ARBA00050570"/>
    </source>
</evidence>
<accession>A0A371PJ29</accession>
<evidence type="ECO:0000256" key="8">
    <source>
        <dbReference type="ARBA" id="ARBA00022884"/>
    </source>
</evidence>
<dbReference type="GO" id="GO:0005524">
    <property type="term" value="F:ATP binding"/>
    <property type="evidence" value="ECO:0007669"/>
    <property type="project" value="UniProtKB-UniRule"/>
</dbReference>
<evidence type="ECO:0000256" key="15">
    <source>
        <dbReference type="ARBA" id="ARBA00071867"/>
    </source>
</evidence>
<evidence type="ECO:0000256" key="17">
    <source>
        <dbReference type="ARBA" id="ARBA00077849"/>
    </source>
</evidence>
<dbReference type="InterPro" id="IPR020536">
    <property type="entry name" value="ThiI_AANH"/>
</dbReference>
<comment type="catalytic activity">
    <reaction evidence="10 19">
        <text>[ThiI sulfur-carrier protein]-S-sulfanyl-L-cysteine + a uridine in tRNA + 2 reduced [2Fe-2S]-[ferredoxin] + ATP + H(+) = [ThiI sulfur-carrier protein]-L-cysteine + a 4-thiouridine in tRNA + 2 oxidized [2Fe-2S]-[ferredoxin] + AMP + diphosphate</text>
        <dbReference type="Rhea" id="RHEA:24176"/>
        <dbReference type="Rhea" id="RHEA-COMP:10000"/>
        <dbReference type="Rhea" id="RHEA-COMP:10001"/>
        <dbReference type="Rhea" id="RHEA-COMP:13337"/>
        <dbReference type="Rhea" id="RHEA-COMP:13338"/>
        <dbReference type="Rhea" id="RHEA-COMP:13339"/>
        <dbReference type="Rhea" id="RHEA-COMP:13340"/>
        <dbReference type="ChEBI" id="CHEBI:15378"/>
        <dbReference type="ChEBI" id="CHEBI:29950"/>
        <dbReference type="ChEBI" id="CHEBI:30616"/>
        <dbReference type="ChEBI" id="CHEBI:33019"/>
        <dbReference type="ChEBI" id="CHEBI:33737"/>
        <dbReference type="ChEBI" id="CHEBI:33738"/>
        <dbReference type="ChEBI" id="CHEBI:61963"/>
        <dbReference type="ChEBI" id="CHEBI:65315"/>
        <dbReference type="ChEBI" id="CHEBI:136798"/>
        <dbReference type="ChEBI" id="CHEBI:456215"/>
        <dbReference type="EC" id="2.8.1.4"/>
    </reaction>
</comment>
<evidence type="ECO:0000256" key="18">
    <source>
        <dbReference type="ARBA" id="ARBA00080570"/>
    </source>
</evidence>
<dbReference type="InterPro" id="IPR014729">
    <property type="entry name" value="Rossmann-like_a/b/a_fold"/>
</dbReference>
<keyword evidence="4 19" id="KW-0820">tRNA-binding</keyword>
<dbReference type="HAMAP" id="MF_00021">
    <property type="entry name" value="ThiI"/>
    <property type="match status" value="1"/>
</dbReference>
<dbReference type="CDD" id="cd01712">
    <property type="entry name" value="PPase_ThiI"/>
    <property type="match status" value="1"/>
</dbReference>
<evidence type="ECO:0000313" key="23">
    <source>
        <dbReference type="Proteomes" id="UP000261905"/>
    </source>
</evidence>